<feature type="domain" description="Large ribosomal subunit protein uL30-like ferredoxin-like fold" evidence="6">
    <location>
        <begin position="5"/>
        <end position="55"/>
    </location>
</feature>
<dbReference type="PANTHER" id="PTHR15892:SF2">
    <property type="entry name" value="LARGE RIBOSOMAL SUBUNIT PROTEIN UL30M"/>
    <property type="match status" value="1"/>
</dbReference>
<comment type="subunit">
    <text evidence="2">Part of the 50S ribosomal subunit.</text>
</comment>
<keyword evidence="4" id="KW-0687">Ribonucleoprotein</keyword>
<dbReference type="EMBL" id="KT006965">
    <property type="protein sequence ID" value="AKQ01429.1"/>
    <property type="molecule type" value="Genomic_DNA"/>
</dbReference>
<dbReference type="InterPro" id="IPR036919">
    <property type="entry name" value="Ribo_uL30_ferredoxin-like_sf"/>
</dbReference>
<dbReference type="NCBIfam" id="TIGR01308">
    <property type="entry name" value="rpmD_bact"/>
    <property type="match status" value="1"/>
</dbReference>
<comment type="similarity">
    <text evidence="1">Belongs to the universal ribosomal protein uL30 family.</text>
</comment>
<dbReference type="InterPro" id="IPR005996">
    <property type="entry name" value="Ribosomal_uL30_bac-type"/>
</dbReference>
<name>A0A0H4TLL6_9DELT</name>
<dbReference type="Gene3D" id="3.30.1390.20">
    <property type="entry name" value="Ribosomal protein L30, ferredoxin-like fold domain"/>
    <property type="match status" value="1"/>
</dbReference>
<reference evidence="7" key="1">
    <citation type="journal article" date="2015" name="ISME J.">
        <title>Aquifer environment selects for microbial species cohorts in sediment and groundwater.</title>
        <authorList>
            <person name="Hug L.A."/>
            <person name="Thomas B.C."/>
            <person name="Brown C.T."/>
            <person name="Frischkorn K.R."/>
            <person name="Williams K.H."/>
            <person name="Tringe S.G."/>
            <person name="Banfield J.F."/>
        </authorList>
    </citation>
    <scope>NUCLEOTIDE SEQUENCE</scope>
</reference>
<dbReference type="InterPro" id="IPR016082">
    <property type="entry name" value="Ribosomal_uL30_ferredoxin-like"/>
</dbReference>
<organism evidence="7">
    <name type="scientific">uncultured delta proteobacterium Rifle_16ft_4_minimus_184</name>
    <dbReference type="NCBI Taxonomy" id="1665175"/>
    <lineage>
        <taxon>Bacteria</taxon>
        <taxon>Deltaproteobacteria</taxon>
        <taxon>environmental samples</taxon>
    </lineage>
</organism>
<gene>
    <name evidence="7" type="primary">rpmD</name>
</gene>
<dbReference type="HAMAP" id="MF_01371_B">
    <property type="entry name" value="Ribosomal_uL30_B"/>
    <property type="match status" value="1"/>
</dbReference>
<dbReference type="GO" id="GO:0006412">
    <property type="term" value="P:translation"/>
    <property type="evidence" value="ECO:0007669"/>
    <property type="project" value="InterPro"/>
</dbReference>
<protein>
    <recommendedName>
        <fullName evidence="5">50S ribosomal protein L30</fullName>
    </recommendedName>
</protein>
<accession>A0A0H4TLL6</accession>
<dbReference type="AlphaFoldDB" id="A0A0H4TLL6"/>
<dbReference type="Pfam" id="PF00327">
    <property type="entry name" value="Ribosomal_L30"/>
    <property type="match status" value="1"/>
</dbReference>
<dbReference type="SUPFAM" id="SSF55129">
    <property type="entry name" value="Ribosomal protein L30p/L7e"/>
    <property type="match status" value="1"/>
</dbReference>
<dbReference type="GO" id="GO:0003735">
    <property type="term" value="F:structural constituent of ribosome"/>
    <property type="evidence" value="ECO:0007669"/>
    <property type="project" value="InterPro"/>
</dbReference>
<evidence type="ECO:0000259" key="6">
    <source>
        <dbReference type="Pfam" id="PF00327"/>
    </source>
</evidence>
<dbReference type="PANTHER" id="PTHR15892">
    <property type="entry name" value="MITOCHONDRIAL RIBOSOMAL PROTEIN L30"/>
    <property type="match status" value="1"/>
</dbReference>
<evidence type="ECO:0000256" key="4">
    <source>
        <dbReference type="ARBA" id="ARBA00023274"/>
    </source>
</evidence>
<evidence type="ECO:0000256" key="5">
    <source>
        <dbReference type="ARBA" id="ARBA00035492"/>
    </source>
</evidence>
<dbReference type="PIRSF" id="PIRSF002211">
    <property type="entry name" value="Ribosomal_L30_bac-type"/>
    <property type="match status" value="1"/>
</dbReference>
<evidence type="ECO:0000256" key="2">
    <source>
        <dbReference type="ARBA" id="ARBA00011838"/>
    </source>
</evidence>
<dbReference type="GO" id="GO:0022625">
    <property type="term" value="C:cytosolic large ribosomal subunit"/>
    <property type="evidence" value="ECO:0007669"/>
    <property type="project" value="TreeGrafter"/>
</dbReference>
<proteinExistence type="inferred from homology"/>
<sequence>MSGQLRITLVRGLSGRTPYHRKVVQGLGLTRINRAVVRKDTPEIRGMVQKVSFLVRMEEVGEAK</sequence>
<evidence type="ECO:0000256" key="3">
    <source>
        <dbReference type="ARBA" id="ARBA00022980"/>
    </source>
</evidence>
<keyword evidence="3 7" id="KW-0689">Ribosomal protein</keyword>
<evidence type="ECO:0000313" key="7">
    <source>
        <dbReference type="EMBL" id="AKQ01429.1"/>
    </source>
</evidence>
<dbReference type="CDD" id="cd01658">
    <property type="entry name" value="Ribosomal_L30"/>
    <property type="match status" value="1"/>
</dbReference>
<evidence type="ECO:0000256" key="1">
    <source>
        <dbReference type="ARBA" id="ARBA00007594"/>
    </source>
</evidence>